<keyword evidence="1" id="KW-0472">Membrane</keyword>
<dbReference type="InterPro" id="IPR046529">
    <property type="entry name" value="DUF6594"/>
</dbReference>
<sequence>MSTNDPKIGYNLFSSLVNSDTELNVFRAFKELNTRNILYLQSELAELEETFHDLDELYNDKTKGNDTWSIPRSWYAMNKEGGRYLDTVTRMRRVSEGYYKALQTQSWLLDQKPPSSRAYRALRGMFDAHKPHMSRLDASFILEDAHRDDLIALLVKEKEALSRFLAKYLYRLFEEKRITNHSGELSIISDERIQLFVRVSMIILSSVLPILSIIVLYVVKSQSIRLGLVVVFSALCSAALATMSGARNAEIMGVTAAYAAVQVVFVSGS</sequence>
<evidence type="ECO:0000256" key="1">
    <source>
        <dbReference type="SAM" id="Phobius"/>
    </source>
</evidence>
<dbReference type="PANTHER" id="PTHR34502:SF5">
    <property type="entry name" value="DUF6594 DOMAIN-CONTAINING PROTEIN"/>
    <property type="match status" value="1"/>
</dbReference>
<dbReference type="Pfam" id="PF20237">
    <property type="entry name" value="DUF6594"/>
    <property type="match status" value="1"/>
</dbReference>
<dbReference type="AlphaFoldDB" id="A0A1L9S436"/>
<accession>A0A1L9S436</accession>
<dbReference type="VEuPathDB" id="FungiDB:ASPWEDRAFT_167938"/>
<dbReference type="PANTHER" id="PTHR34502">
    <property type="entry name" value="DUF6594 DOMAIN-CONTAINING PROTEIN-RELATED"/>
    <property type="match status" value="1"/>
</dbReference>
<evidence type="ECO:0000313" key="4">
    <source>
        <dbReference type="Proteomes" id="UP000184383"/>
    </source>
</evidence>
<feature type="transmembrane region" description="Helical" evidence="1">
    <location>
        <begin position="226"/>
        <end position="245"/>
    </location>
</feature>
<keyword evidence="4" id="KW-1185">Reference proteome</keyword>
<dbReference type="OrthoDB" id="3533814at2759"/>
<feature type="transmembrane region" description="Helical" evidence="1">
    <location>
        <begin position="251"/>
        <end position="268"/>
    </location>
</feature>
<keyword evidence="1" id="KW-1133">Transmembrane helix</keyword>
<keyword evidence="1" id="KW-0812">Transmembrane</keyword>
<feature type="transmembrane region" description="Helical" evidence="1">
    <location>
        <begin position="195"/>
        <end position="219"/>
    </location>
</feature>
<reference evidence="4" key="1">
    <citation type="journal article" date="2017" name="Genome Biol.">
        <title>Comparative genomics reveals high biological diversity and specific adaptations in the industrially and medically important fungal genus Aspergillus.</title>
        <authorList>
            <person name="de Vries R.P."/>
            <person name="Riley R."/>
            <person name="Wiebenga A."/>
            <person name="Aguilar-Osorio G."/>
            <person name="Amillis S."/>
            <person name="Uchima C.A."/>
            <person name="Anderluh G."/>
            <person name="Asadollahi M."/>
            <person name="Askin M."/>
            <person name="Barry K."/>
            <person name="Battaglia E."/>
            <person name="Bayram O."/>
            <person name="Benocci T."/>
            <person name="Braus-Stromeyer S.A."/>
            <person name="Caldana C."/>
            <person name="Canovas D."/>
            <person name="Cerqueira G.C."/>
            <person name="Chen F."/>
            <person name="Chen W."/>
            <person name="Choi C."/>
            <person name="Clum A."/>
            <person name="Dos Santos R.A."/>
            <person name="Damasio A.R."/>
            <person name="Diallinas G."/>
            <person name="Emri T."/>
            <person name="Fekete E."/>
            <person name="Flipphi M."/>
            <person name="Freyberg S."/>
            <person name="Gallo A."/>
            <person name="Gournas C."/>
            <person name="Habgood R."/>
            <person name="Hainaut M."/>
            <person name="Harispe M.L."/>
            <person name="Henrissat B."/>
            <person name="Hilden K.S."/>
            <person name="Hope R."/>
            <person name="Hossain A."/>
            <person name="Karabika E."/>
            <person name="Karaffa L."/>
            <person name="Karanyi Z."/>
            <person name="Krasevec N."/>
            <person name="Kuo A."/>
            <person name="Kusch H."/>
            <person name="LaButti K."/>
            <person name="Lagendijk E.L."/>
            <person name="Lapidus A."/>
            <person name="Levasseur A."/>
            <person name="Lindquist E."/>
            <person name="Lipzen A."/>
            <person name="Logrieco A.F."/>
            <person name="MacCabe A."/>
            <person name="Maekelae M.R."/>
            <person name="Malavazi I."/>
            <person name="Melin P."/>
            <person name="Meyer V."/>
            <person name="Mielnichuk N."/>
            <person name="Miskei M."/>
            <person name="Molnar A.P."/>
            <person name="Mule G."/>
            <person name="Ngan C.Y."/>
            <person name="Orejas M."/>
            <person name="Orosz E."/>
            <person name="Ouedraogo J.P."/>
            <person name="Overkamp K.M."/>
            <person name="Park H.-S."/>
            <person name="Perrone G."/>
            <person name="Piumi F."/>
            <person name="Punt P.J."/>
            <person name="Ram A.F."/>
            <person name="Ramon A."/>
            <person name="Rauscher S."/>
            <person name="Record E."/>
            <person name="Riano-Pachon D.M."/>
            <person name="Robert V."/>
            <person name="Roehrig J."/>
            <person name="Ruller R."/>
            <person name="Salamov A."/>
            <person name="Salih N.S."/>
            <person name="Samson R.A."/>
            <person name="Sandor E."/>
            <person name="Sanguinetti M."/>
            <person name="Schuetze T."/>
            <person name="Sepcic K."/>
            <person name="Shelest E."/>
            <person name="Sherlock G."/>
            <person name="Sophianopoulou V."/>
            <person name="Squina F.M."/>
            <person name="Sun H."/>
            <person name="Susca A."/>
            <person name="Todd R.B."/>
            <person name="Tsang A."/>
            <person name="Unkles S.E."/>
            <person name="van de Wiele N."/>
            <person name="van Rossen-Uffink D."/>
            <person name="Oliveira J.V."/>
            <person name="Vesth T.C."/>
            <person name="Visser J."/>
            <person name="Yu J.-H."/>
            <person name="Zhou M."/>
            <person name="Andersen M.R."/>
            <person name="Archer D.B."/>
            <person name="Baker S.E."/>
            <person name="Benoit I."/>
            <person name="Brakhage A.A."/>
            <person name="Braus G.H."/>
            <person name="Fischer R."/>
            <person name="Frisvad J.C."/>
            <person name="Goldman G.H."/>
            <person name="Houbraken J."/>
            <person name="Oakley B."/>
            <person name="Pocsi I."/>
            <person name="Scazzocchio C."/>
            <person name="Seiboth B."/>
            <person name="vanKuyk P.A."/>
            <person name="Wortman J."/>
            <person name="Dyer P.S."/>
            <person name="Grigoriev I.V."/>
        </authorList>
    </citation>
    <scope>NUCLEOTIDE SEQUENCE [LARGE SCALE GENOMIC DNA]</scope>
    <source>
        <strain evidence="4">DTO 134E9</strain>
    </source>
</reference>
<evidence type="ECO:0000259" key="2">
    <source>
        <dbReference type="Pfam" id="PF20237"/>
    </source>
</evidence>
<evidence type="ECO:0000313" key="3">
    <source>
        <dbReference type="EMBL" id="OJJ41949.1"/>
    </source>
</evidence>
<dbReference type="GeneID" id="63746066"/>
<dbReference type="Proteomes" id="UP000184383">
    <property type="component" value="Unassembled WGS sequence"/>
</dbReference>
<dbReference type="EMBL" id="KV878209">
    <property type="protein sequence ID" value="OJJ41949.1"/>
    <property type="molecule type" value="Genomic_DNA"/>
</dbReference>
<dbReference type="STRING" id="1073089.A0A1L9S436"/>
<feature type="domain" description="DUF6594" evidence="2">
    <location>
        <begin position="10"/>
        <end position="263"/>
    </location>
</feature>
<proteinExistence type="predicted"/>
<dbReference type="RefSeq" id="XP_040695625.1">
    <property type="nucleotide sequence ID" value="XM_040830218.1"/>
</dbReference>
<gene>
    <name evidence="3" type="ORF">ASPWEDRAFT_167938</name>
</gene>
<organism evidence="3 4">
    <name type="scientific">Aspergillus wentii DTO 134E9</name>
    <dbReference type="NCBI Taxonomy" id="1073089"/>
    <lineage>
        <taxon>Eukaryota</taxon>
        <taxon>Fungi</taxon>
        <taxon>Dikarya</taxon>
        <taxon>Ascomycota</taxon>
        <taxon>Pezizomycotina</taxon>
        <taxon>Eurotiomycetes</taxon>
        <taxon>Eurotiomycetidae</taxon>
        <taxon>Eurotiales</taxon>
        <taxon>Aspergillaceae</taxon>
        <taxon>Aspergillus</taxon>
        <taxon>Aspergillus subgen. Cremei</taxon>
    </lineage>
</organism>
<protein>
    <recommendedName>
        <fullName evidence="2">DUF6594 domain-containing protein</fullName>
    </recommendedName>
</protein>
<name>A0A1L9S436_ASPWE</name>